<name>A7SIZ1_NEMVE</name>
<sequence length="311" mass="35601">MSDVSIPNSPSFRLRPNRGWSSEEIEHLITLWREHEELYDLRHVDYPKRDRRRLAFKHISEQLGITVPEIKKKMTNLRTYYTKEIWKERPGGKMGTDEPSKEPYISRWQHIHSLSFLKENCVASTNDHPMVRSYSTSQMSPPEFDNDQNDDNEEIWEEGKDGEQVEVTVHVNGQNTEGEIEPEVRTVQTPISSTPLNTPSSTSHGRPEKRLKRTAENLETVIAKLHKNPTPSVCESTLDVAKNPDLVFASHVGLTLMNIKNQRTKELAKLKIQQALFEAQYSTPPTQVVVQEPQTLQIPAPQVPTTFNGTT</sequence>
<dbReference type="eggNOG" id="ENOG502SDRG">
    <property type="taxonomic scope" value="Eukaryota"/>
</dbReference>
<dbReference type="Pfam" id="PF10545">
    <property type="entry name" value="MADF_DNA_bdg"/>
    <property type="match status" value="1"/>
</dbReference>
<dbReference type="InterPro" id="IPR006578">
    <property type="entry name" value="MADF-dom"/>
</dbReference>
<gene>
    <name evidence="3" type="ORF">NEMVEDRAFT_v1g245569</name>
</gene>
<feature type="domain" description="MADF" evidence="2">
    <location>
        <begin position="27"/>
        <end position="122"/>
    </location>
</feature>
<dbReference type="PANTHER" id="PTHR12243:SF68">
    <property type="entry name" value="MADF DOMAIN-CONTAINING PROTEIN"/>
    <property type="match status" value="1"/>
</dbReference>
<dbReference type="OrthoDB" id="8881252at2759"/>
<dbReference type="PANTHER" id="PTHR12243">
    <property type="entry name" value="MADF DOMAIN TRANSCRIPTION FACTOR"/>
    <property type="match status" value="1"/>
</dbReference>
<proteinExistence type="predicted"/>
<dbReference type="PROSITE" id="PS51029">
    <property type="entry name" value="MADF"/>
    <property type="match status" value="1"/>
</dbReference>
<feature type="compositionally biased region" description="Low complexity" evidence="1">
    <location>
        <begin position="190"/>
        <end position="203"/>
    </location>
</feature>
<reference evidence="3 4" key="1">
    <citation type="journal article" date="2007" name="Science">
        <title>Sea anemone genome reveals ancestral eumetazoan gene repertoire and genomic organization.</title>
        <authorList>
            <person name="Putnam N.H."/>
            <person name="Srivastava M."/>
            <person name="Hellsten U."/>
            <person name="Dirks B."/>
            <person name="Chapman J."/>
            <person name="Salamov A."/>
            <person name="Terry A."/>
            <person name="Shapiro H."/>
            <person name="Lindquist E."/>
            <person name="Kapitonov V.V."/>
            <person name="Jurka J."/>
            <person name="Genikhovich G."/>
            <person name="Grigoriev I.V."/>
            <person name="Lucas S.M."/>
            <person name="Steele R.E."/>
            <person name="Finnerty J.R."/>
            <person name="Technau U."/>
            <person name="Martindale M.Q."/>
            <person name="Rokhsar D.S."/>
        </authorList>
    </citation>
    <scope>NUCLEOTIDE SEQUENCE [LARGE SCALE GENOMIC DNA]</scope>
    <source>
        <strain evidence="4">CH2 X CH6</strain>
    </source>
</reference>
<organism evidence="3 4">
    <name type="scientific">Nematostella vectensis</name>
    <name type="common">Starlet sea anemone</name>
    <dbReference type="NCBI Taxonomy" id="45351"/>
    <lineage>
        <taxon>Eukaryota</taxon>
        <taxon>Metazoa</taxon>
        <taxon>Cnidaria</taxon>
        <taxon>Anthozoa</taxon>
        <taxon>Hexacorallia</taxon>
        <taxon>Actiniaria</taxon>
        <taxon>Edwardsiidae</taxon>
        <taxon>Nematostella</taxon>
    </lineage>
</organism>
<dbReference type="KEGG" id="nve:5507740"/>
<feature type="region of interest" description="Disordered" evidence="1">
    <location>
        <begin position="190"/>
        <end position="210"/>
    </location>
</feature>
<evidence type="ECO:0000256" key="1">
    <source>
        <dbReference type="SAM" id="MobiDB-lite"/>
    </source>
</evidence>
<dbReference type="InParanoid" id="A7SIZ1"/>
<keyword evidence="4" id="KW-1185">Reference proteome</keyword>
<evidence type="ECO:0000313" key="4">
    <source>
        <dbReference type="Proteomes" id="UP000001593"/>
    </source>
</evidence>
<dbReference type="InterPro" id="IPR039353">
    <property type="entry name" value="TF_Adf1"/>
</dbReference>
<evidence type="ECO:0000313" key="3">
    <source>
        <dbReference type="EMBL" id="EDO36305.1"/>
    </source>
</evidence>
<dbReference type="HOGENOM" id="CLU_895173_0_0_1"/>
<dbReference type="Proteomes" id="UP000001593">
    <property type="component" value="Unassembled WGS sequence"/>
</dbReference>
<accession>A7SIZ1</accession>
<dbReference type="EMBL" id="DS469673">
    <property type="protein sequence ID" value="EDO36305.1"/>
    <property type="molecule type" value="Genomic_DNA"/>
</dbReference>
<dbReference type="SMART" id="SM00595">
    <property type="entry name" value="MADF"/>
    <property type="match status" value="1"/>
</dbReference>
<protein>
    <recommendedName>
        <fullName evidence="2">MADF domain-containing protein</fullName>
    </recommendedName>
</protein>
<evidence type="ECO:0000259" key="2">
    <source>
        <dbReference type="PROSITE" id="PS51029"/>
    </source>
</evidence>
<dbReference type="AlphaFoldDB" id="A7SIZ1"/>
<dbReference type="OMA" id="WTETSNE"/>